<feature type="region of interest" description="Disordered" evidence="3">
    <location>
        <begin position="123"/>
        <end position="154"/>
    </location>
</feature>
<feature type="region of interest" description="Disordered" evidence="3">
    <location>
        <begin position="191"/>
        <end position="231"/>
    </location>
</feature>
<evidence type="ECO:0000259" key="5">
    <source>
        <dbReference type="PROSITE" id="PS50195"/>
    </source>
</evidence>
<keyword evidence="1 2" id="KW-0728">SH3 domain</keyword>
<feature type="region of interest" description="Disordered" evidence="3">
    <location>
        <begin position="468"/>
        <end position="487"/>
    </location>
</feature>
<name>G4TPE2_SERID</name>
<feature type="compositionally biased region" description="Acidic residues" evidence="3">
    <location>
        <begin position="282"/>
        <end position="291"/>
    </location>
</feature>
<dbReference type="GO" id="GO:0031410">
    <property type="term" value="C:cytoplasmic vesicle"/>
    <property type="evidence" value="ECO:0007669"/>
    <property type="project" value="TreeGrafter"/>
</dbReference>
<dbReference type="PANTHER" id="PTHR45827:SF1">
    <property type="entry name" value="SORTING NEXIN"/>
    <property type="match status" value="1"/>
</dbReference>
<dbReference type="PANTHER" id="PTHR45827">
    <property type="entry name" value="SORTING NEXIN"/>
    <property type="match status" value="1"/>
</dbReference>
<feature type="compositionally biased region" description="Polar residues" evidence="3">
    <location>
        <begin position="468"/>
        <end position="477"/>
    </location>
</feature>
<dbReference type="Pfam" id="PF14604">
    <property type="entry name" value="SH3_9"/>
    <property type="match status" value="1"/>
</dbReference>
<evidence type="ECO:0000256" key="3">
    <source>
        <dbReference type="SAM" id="MobiDB-lite"/>
    </source>
</evidence>
<dbReference type="Gene3D" id="1.20.1270.60">
    <property type="entry name" value="Arfaptin homology (AH) domain/BAR domain"/>
    <property type="match status" value="1"/>
</dbReference>
<dbReference type="PROSITE" id="PS50195">
    <property type="entry name" value="PX"/>
    <property type="match status" value="1"/>
</dbReference>
<dbReference type="InterPro" id="IPR036028">
    <property type="entry name" value="SH3-like_dom_sf"/>
</dbReference>
<dbReference type="SMART" id="SM00312">
    <property type="entry name" value="PX"/>
    <property type="match status" value="1"/>
</dbReference>
<proteinExistence type="predicted"/>
<dbReference type="GO" id="GO:0006897">
    <property type="term" value="P:endocytosis"/>
    <property type="evidence" value="ECO:0007669"/>
    <property type="project" value="TreeGrafter"/>
</dbReference>
<dbReference type="SMART" id="SM00326">
    <property type="entry name" value="SH3"/>
    <property type="match status" value="1"/>
</dbReference>
<dbReference type="EMBL" id="CAFZ01000207">
    <property type="protein sequence ID" value="CCA73185.1"/>
    <property type="molecule type" value="Genomic_DNA"/>
</dbReference>
<accession>G4TPE2</accession>
<dbReference type="GO" id="GO:0097320">
    <property type="term" value="P:plasma membrane tubulation"/>
    <property type="evidence" value="ECO:0007669"/>
    <property type="project" value="TreeGrafter"/>
</dbReference>
<protein>
    <submittedName>
        <fullName evidence="6">Related to Sorting nexin 9</fullName>
    </submittedName>
</protein>
<dbReference type="Gene3D" id="2.30.30.40">
    <property type="entry name" value="SH3 Domains"/>
    <property type="match status" value="1"/>
</dbReference>
<dbReference type="eggNOG" id="KOG2528">
    <property type="taxonomic scope" value="Eukaryota"/>
</dbReference>
<evidence type="ECO:0000256" key="2">
    <source>
        <dbReference type="PROSITE-ProRule" id="PRU00192"/>
    </source>
</evidence>
<gene>
    <name evidence="6" type="ORF">PIIN_07139</name>
</gene>
<dbReference type="STRING" id="1109443.G4TPE2"/>
<feature type="domain" description="PX" evidence="5">
    <location>
        <begin position="246"/>
        <end position="376"/>
    </location>
</feature>
<evidence type="ECO:0000313" key="7">
    <source>
        <dbReference type="Proteomes" id="UP000007148"/>
    </source>
</evidence>
<feature type="region of interest" description="Disordered" evidence="3">
    <location>
        <begin position="279"/>
        <end position="298"/>
    </location>
</feature>
<dbReference type="OMA" id="FDSAPMR"/>
<feature type="region of interest" description="Disordered" evidence="3">
    <location>
        <begin position="41"/>
        <end position="60"/>
    </location>
</feature>
<comment type="caution">
    <text evidence="6">The sequence shown here is derived from an EMBL/GenBank/DDBJ whole genome shotgun (WGS) entry which is preliminary data.</text>
</comment>
<dbReference type="PROSITE" id="PS50002">
    <property type="entry name" value="SH3"/>
    <property type="match status" value="1"/>
</dbReference>
<dbReference type="Proteomes" id="UP000007148">
    <property type="component" value="Unassembled WGS sequence"/>
</dbReference>
<dbReference type="OrthoDB" id="10254720at2759"/>
<sequence>MENQAGQLLTPPAVDNTFLRPGSEFDAGLNASTAWTEHLERTSTYQSVSDDEKEPVPEGRPARALYDFEGRADFRELTMKAGDNIIVLKESLPDGWSLVTIDGEAGLVPATYYTFTTDFTTLHKKDGSNNTIGPNDSTPRSTTPPPLANQRTGEWTYGLPNFRQSLLGGKSLNRFSSFVTSGAEEWVLHGSAQDIGPTSPSHVSPRHERELTDAEQEEERIQAEASQEADQHFVDEGPVWKPKLPEFKVLVHSPSKRSSTLSGSYTVYTVTSVFISPPEGIEKDEEEEDEPPGSPKRISVHRRFSHFVFLHTALTKRLPGIALPPLPEKQYAGRFSEDFVEARRGDLERYLNRVIRHPIARYAEVLTFFLSCESEIEWRKRLPHHLALPPAGPQFYAKVFHPAFNLDAEDAAESVERFSRHLKAVGKGVQGLRGMFTSLRVARMELARYQRLFSYSLMSLITSTPLATPQISQNNGNLEDEEEEEDTSRAGLLNAEGAWCWREHCDVTHESLKDVAHPAVLYAPVIDTHKSTLSRYKSALKNAEPVDEISGRCETVLNTTMSEFSTYHSQKQEDFERLTLEHLNGEIELYTNILERLQAAKAAFYSPDWDELSAARSGPRQPSRLERDLSAVDPRTGRVATTARNGTRARVDETLVEPAPHVWDSAPMRPVSVAIQEGVGMLFGGSSVASLYGRTSVFGKFW</sequence>
<dbReference type="Gene3D" id="3.30.1520.10">
    <property type="entry name" value="Phox-like domain"/>
    <property type="match status" value="1"/>
</dbReference>
<feature type="region of interest" description="Disordered" evidence="3">
    <location>
        <begin position="1"/>
        <end position="21"/>
    </location>
</feature>
<dbReference type="SUPFAM" id="SSF50044">
    <property type="entry name" value="SH3-domain"/>
    <property type="match status" value="1"/>
</dbReference>
<dbReference type="AlphaFoldDB" id="G4TPE2"/>
<dbReference type="CDD" id="cd00174">
    <property type="entry name" value="SH3"/>
    <property type="match status" value="1"/>
</dbReference>
<dbReference type="Pfam" id="PF00787">
    <property type="entry name" value="PX"/>
    <property type="match status" value="1"/>
</dbReference>
<dbReference type="InterPro" id="IPR001452">
    <property type="entry name" value="SH3_domain"/>
</dbReference>
<dbReference type="InterPro" id="IPR027267">
    <property type="entry name" value="AH/BAR_dom_sf"/>
</dbReference>
<dbReference type="InterPro" id="IPR036871">
    <property type="entry name" value="PX_dom_sf"/>
</dbReference>
<dbReference type="SUPFAM" id="SSF64268">
    <property type="entry name" value="PX domain"/>
    <property type="match status" value="1"/>
</dbReference>
<feature type="compositionally biased region" description="Polar residues" evidence="3">
    <location>
        <begin position="128"/>
        <end position="141"/>
    </location>
</feature>
<evidence type="ECO:0000259" key="4">
    <source>
        <dbReference type="PROSITE" id="PS50002"/>
    </source>
</evidence>
<evidence type="ECO:0000313" key="6">
    <source>
        <dbReference type="EMBL" id="CCA73185.1"/>
    </source>
</evidence>
<dbReference type="InterPro" id="IPR001683">
    <property type="entry name" value="PX_dom"/>
</dbReference>
<keyword evidence="7" id="KW-1185">Reference proteome</keyword>
<dbReference type="GO" id="GO:0016197">
    <property type="term" value="P:endosomal transport"/>
    <property type="evidence" value="ECO:0007669"/>
    <property type="project" value="TreeGrafter"/>
</dbReference>
<dbReference type="GO" id="GO:0005886">
    <property type="term" value="C:plasma membrane"/>
    <property type="evidence" value="ECO:0007669"/>
    <property type="project" value="TreeGrafter"/>
</dbReference>
<dbReference type="HOGENOM" id="CLU_020758_0_0_1"/>
<feature type="domain" description="SH3" evidence="4">
    <location>
        <begin position="57"/>
        <end position="118"/>
    </location>
</feature>
<dbReference type="GO" id="GO:0035091">
    <property type="term" value="F:phosphatidylinositol binding"/>
    <property type="evidence" value="ECO:0007669"/>
    <property type="project" value="InterPro"/>
</dbReference>
<dbReference type="InParanoid" id="G4TPE2"/>
<organism evidence="6 7">
    <name type="scientific">Serendipita indica (strain DSM 11827)</name>
    <name type="common">Root endophyte fungus</name>
    <name type="synonym">Piriformospora indica</name>
    <dbReference type="NCBI Taxonomy" id="1109443"/>
    <lineage>
        <taxon>Eukaryota</taxon>
        <taxon>Fungi</taxon>
        <taxon>Dikarya</taxon>
        <taxon>Basidiomycota</taxon>
        <taxon>Agaricomycotina</taxon>
        <taxon>Agaricomycetes</taxon>
        <taxon>Sebacinales</taxon>
        <taxon>Serendipitaceae</taxon>
        <taxon>Serendipita</taxon>
    </lineage>
</organism>
<evidence type="ECO:0000256" key="1">
    <source>
        <dbReference type="ARBA" id="ARBA00022443"/>
    </source>
</evidence>
<reference evidence="6 7" key="1">
    <citation type="journal article" date="2011" name="PLoS Pathog.">
        <title>Endophytic Life Strategies Decoded by Genome and Transcriptome Analyses of the Mutualistic Root Symbiont Piriformospora indica.</title>
        <authorList>
            <person name="Zuccaro A."/>
            <person name="Lahrmann U."/>
            <person name="Guldener U."/>
            <person name="Langen G."/>
            <person name="Pfiffi S."/>
            <person name="Biedenkopf D."/>
            <person name="Wong P."/>
            <person name="Samans B."/>
            <person name="Grimm C."/>
            <person name="Basiewicz M."/>
            <person name="Murat C."/>
            <person name="Martin F."/>
            <person name="Kogel K.H."/>
        </authorList>
    </citation>
    <scope>NUCLEOTIDE SEQUENCE [LARGE SCALE GENOMIC DNA]</scope>
    <source>
        <strain evidence="6 7">DSM 11827</strain>
    </source>
</reference>